<keyword evidence="3" id="KW-1185">Reference proteome</keyword>
<proteinExistence type="predicted"/>
<gene>
    <name evidence="2" type="ORF">SAMN04488112_106128</name>
</gene>
<evidence type="ECO:0000256" key="1">
    <source>
        <dbReference type="SAM" id="Coils"/>
    </source>
</evidence>
<dbReference type="NCBIfam" id="NF047773">
    <property type="entry name" value="phas_rel_Lepto"/>
    <property type="match status" value="1"/>
</dbReference>
<protein>
    <submittedName>
        <fullName evidence="2">Polyhydroxyalkanoate synthesis regulator phasin</fullName>
    </submittedName>
</protein>
<dbReference type="RefSeq" id="WP_091567660.1">
    <property type="nucleotide sequence ID" value="NZ_FMZA01000006.1"/>
</dbReference>
<evidence type="ECO:0000313" key="2">
    <source>
        <dbReference type="EMBL" id="SDC33749.1"/>
    </source>
</evidence>
<feature type="coiled-coil region" evidence="1">
    <location>
        <begin position="60"/>
        <end position="95"/>
    </location>
</feature>
<dbReference type="EMBL" id="FMZA01000006">
    <property type="protein sequence ID" value="SDC33749.1"/>
    <property type="molecule type" value="Genomic_DNA"/>
</dbReference>
<name>A0A1G6KRN9_9BACL</name>
<dbReference type="STRING" id="1236220.SAMN04488112_106128"/>
<keyword evidence="1" id="KW-0175">Coiled coil</keyword>
<evidence type="ECO:0000313" key="3">
    <source>
        <dbReference type="Proteomes" id="UP000199387"/>
    </source>
</evidence>
<dbReference type="AlphaFoldDB" id="A0A1G6KRN9"/>
<dbReference type="Proteomes" id="UP000199387">
    <property type="component" value="Unassembled WGS sequence"/>
</dbReference>
<dbReference type="OrthoDB" id="191894at2"/>
<dbReference type="PANTHER" id="PTHR38664">
    <property type="entry name" value="SLR0058 PROTEIN"/>
    <property type="match status" value="1"/>
</dbReference>
<dbReference type="InterPro" id="IPR008769">
    <property type="entry name" value="PhaF_PhaI"/>
</dbReference>
<dbReference type="PANTHER" id="PTHR38664:SF1">
    <property type="entry name" value="SLR0058 PROTEIN"/>
    <property type="match status" value="1"/>
</dbReference>
<reference evidence="2 3" key="1">
    <citation type="submission" date="2016-10" db="EMBL/GenBank/DDBJ databases">
        <authorList>
            <person name="de Groot N.N."/>
        </authorList>
    </citation>
    <scope>NUCLEOTIDE SEQUENCE [LARGE SCALE GENOMIC DNA]</scope>
    <source>
        <strain evidence="2 3">DSM 45514</strain>
    </source>
</reference>
<organism evidence="2 3">
    <name type="scientific">Melghirimyces thermohalophilus</name>
    <dbReference type="NCBI Taxonomy" id="1236220"/>
    <lineage>
        <taxon>Bacteria</taxon>
        <taxon>Bacillati</taxon>
        <taxon>Bacillota</taxon>
        <taxon>Bacilli</taxon>
        <taxon>Bacillales</taxon>
        <taxon>Thermoactinomycetaceae</taxon>
        <taxon>Melghirimyces</taxon>
    </lineage>
</organism>
<sequence>MRDFVKKGFTAGLGLAVISKERAEKTMKDLVKRGEISPQASRELLDKLITRGEQESEQLDRQLRERMKKILNEMEVATQEDLEQLEQHIRILEHRLDKLSPLVRSSDERETRGD</sequence>
<accession>A0A1G6KRN9</accession>